<comment type="caution">
    <text evidence="1">The sequence shown here is derived from an EMBL/GenBank/DDBJ whole genome shotgun (WGS) entry which is preliminary data.</text>
</comment>
<accession>A0AAV4N4Y7</accession>
<gene>
    <name evidence="1" type="ORF">CEXT_555281</name>
</gene>
<keyword evidence="2" id="KW-1185">Reference proteome</keyword>
<dbReference type="AlphaFoldDB" id="A0AAV4N4Y7"/>
<proteinExistence type="predicted"/>
<dbReference type="Proteomes" id="UP001054945">
    <property type="component" value="Unassembled WGS sequence"/>
</dbReference>
<evidence type="ECO:0000313" key="1">
    <source>
        <dbReference type="EMBL" id="GIX79478.1"/>
    </source>
</evidence>
<dbReference type="EMBL" id="BPLR01002941">
    <property type="protein sequence ID" value="GIX79478.1"/>
    <property type="molecule type" value="Genomic_DNA"/>
</dbReference>
<sequence>MSEPSQFLRHQLFVLVCPPEDGERASYSMQGFDEQREEDLSLVGSNRVYNKLDHEQNINNHPVPCSGLLTESYFRNDPPIAITVTALCGHE</sequence>
<protein>
    <submittedName>
        <fullName evidence="1">Uncharacterized protein</fullName>
    </submittedName>
</protein>
<evidence type="ECO:0000313" key="2">
    <source>
        <dbReference type="Proteomes" id="UP001054945"/>
    </source>
</evidence>
<name>A0AAV4N4Y7_CAEEX</name>
<organism evidence="1 2">
    <name type="scientific">Caerostris extrusa</name>
    <name type="common">Bark spider</name>
    <name type="synonym">Caerostris bankana</name>
    <dbReference type="NCBI Taxonomy" id="172846"/>
    <lineage>
        <taxon>Eukaryota</taxon>
        <taxon>Metazoa</taxon>
        <taxon>Ecdysozoa</taxon>
        <taxon>Arthropoda</taxon>
        <taxon>Chelicerata</taxon>
        <taxon>Arachnida</taxon>
        <taxon>Araneae</taxon>
        <taxon>Araneomorphae</taxon>
        <taxon>Entelegynae</taxon>
        <taxon>Araneoidea</taxon>
        <taxon>Araneidae</taxon>
        <taxon>Caerostris</taxon>
    </lineage>
</organism>
<reference evidence="1 2" key="1">
    <citation type="submission" date="2021-06" db="EMBL/GenBank/DDBJ databases">
        <title>Caerostris extrusa draft genome.</title>
        <authorList>
            <person name="Kono N."/>
            <person name="Arakawa K."/>
        </authorList>
    </citation>
    <scope>NUCLEOTIDE SEQUENCE [LARGE SCALE GENOMIC DNA]</scope>
</reference>